<evidence type="ECO:0000313" key="1">
    <source>
        <dbReference type="EMBL" id="RAO73124.1"/>
    </source>
</evidence>
<proteinExistence type="predicted"/>
<dbReference type="Proteomes" id="UP000249363">
    <property type="component" value="Unassembled WGS sequence"/>
</dbReference>
<name>A0A364LBD6_TALAM</name>
<sequence length="123" mass="13544">MGNSWPTGVVQEETATRDRDIARRWTDGKLPVVKDTTKLSQDSYGLDDDTLENPQMLYVSGLQSSFDTTTLEIVSEAGKSSTSAAQRAPQRISPLHRCVACGEETDFVNVVRAPCRHDYVVPA</sequence>
<protein>
    <submittedName>
        <fullName evidence="1">Uncharacterized protein</fullName>
    </submittedName>
</protein>
<gene>
    <name evidence="1" type="ORF">BHQ10_009136</name>
</gene>
<dbReference type="EMBL" id="MIKG01000022">
    <property type="protein sequence ID" value="RAO73124.1"/>
    <property type="molecule type" value="Genomic_DNA"/>
</dbReference>
<dbReference type="OrthoDB" id="10009520at2759"/>
<organism evidence="1 2">
    <name type="scientific">Talaromyces amestolkiae</name>
    <dbReference type="NCBI Taxonomy" id="1196081"/>
    <lineage>
        <taxon>Eukaryota</taxon>
        <taxon>Fungi</taxon>
        <taxon>Dikarya</taxon>
        <taxon>Ascomycota</taxon>
        <taxon>Pezizomycotina</taxon>
        <taxon>Eurotiomycetes</taxon>
        <taxon>Eurotiomycetidae</taxon>
        <taxon>Eurotiales</taxon>
        <taxon>Trichocomaceae</taxon>
        <taxon>Talaromyces</taxon>
        <taxon>Talaromyces sect. Talaromyces</taxon>
    </lineage>
</organism>
<comment type="caution">
    <text evidence="1">The sequence shown here is derived from an EMBL/GenBank/DDBJ whole genome shotgun (WGS) entry which is preliminary data.</text>
</comment>
<reference evidence="1 2" key="1">
    <citation type="journal article" date="2017" name="Biotechnol. Biofuels">
        <title>Differential beta-glucosidase expression as a function of carbon source availability in Talaromyces amestolkiae: a genomic and proteomic approach.</title>
        <authorList>
            <person name="de Eugenio L.I."/>
            <person name="Mendez-Liter J.A."/>
            <person name="Nieto-Dominguez M."/>
            <person name="Alonso L."/>
            <person name="Gil-Munoz J."/>
            <person name="Barriuso J."/>
            <person name="Prieto A."/>
            <person name="Martinez M.J."/>
        </authorList>
    </citation>
    <scope>NUCLEOTIDE SEQUENCE [LARGE SCALE GENOMIC DNA]</scope>
    <source>
        <strain evidence="1 2">CIB</strain>
    </source>
</reference>
<dbReference type="RefSeq" id="XP_040737638.1">
    <property type="nucleotide sequence ID" value="XM_040882019.1"/>
</dbReference>
<dbReference type="AlphaFoldDB" id="A0A364LBD6"/>
<dbReference type="STRING" id="1196081.A0A364LBD6"/>
<evidence type="ECO:0000313" key="2">
    <source>
        <dbReference type="Proteomes" id="UP000249363"/>
    </source>
</evidence>
<accession>A0A364LBD6</accession>
<dbReference type="GeneID" id="63798350"/>
<keyword evidence="2" id="KW-1185">Reference proteome</keyword>